<evidence type="ECO:0000313" key="2">
    <source>
        <dbReference type="Proteomes" id="UP000639403"/>
    </source>
</evidence>
<protein>
    <submittedName>
        <fullName evidence="1">Uncharacterized protein</fullName>
    </submittedName>
</protein>
<evidence type="ECO:0000313" key="1">
    <source>
        <dbReference type="EMBL" id="KAF9808223.1"/>
    </source>
</evidence>
<accession>A0A8H7NXL3</accession>
<organism evidence="1 2">
    <name type="scientific">Rhodonia placenta</name>
    <dbReference type="NCBI Taxonomy" id="104341"/>
    <lineage>
        <taxon>Eukaryota</taxon>
        <taxon>Fungi</taxon>
        <taxon>Dikarya</taxon>
        <taxon>Basidiomycota</taxon>
        <taxon>Agaricomycotina</taxon>
        <taxon>Agaricomycetes</taxon>
        <taxon>Polyporales</taxon>
        <taxon>Adustoporiaceae</taxon>
        <taxon>Rhodonia</taxon>
    </lineage>
</organism>
<dbReference type="EMBL" id="JADOXO010000247">
    <property type="protein sequence ID" value="KAF9808223.1"/>
    <property type="molecule type" value="Genomic_DNA"/>
</dbReference>
<dbReference type="Proteomes" id="UP000639403">
    <property type="component" value="Unassembled WGS sequence"/>
</dbReference>
<sequence>MHGPGRRGAQVVCVPVSGRARIEASGKLNNDGMTPRERIWGRADTNSKRAKQTANPIVRMLLAMSCGARCKYEVNEQVDLVKMPDDHKCKKRQVHLLSASVWGATEVYSCIISLKSNLQVWTSLQRDLYEV</sequence>
<gene>
    <name evidence="1" type="ORF">IEO21_07930</name>
</gene>
<name>A0A8H7NXL3_9APHY</name>
<dbReference type="AlphaFoldDB" id="A0A8H7NXL3"/>
<reference evidence="1" key="1">
    <citation type="submission" date="2020-11" db="EMBL/GenBank/DDBJ databases">
        <authorList>
            <person name="Koelle M."/>
            <person name="Horta M.A.C."/>
            <person name="Nowrousian M."/>
            <person name="Ohm R.A."/>
            <person name="Benz P."/>
            <person name="Pilgard A."/>
        </authorList>
    </citation>
    <scope>NUCLEOTIDE SEQUENCE</scope>
    <source>
        <strain evidence="1">FPRL280</strain>
    </source>
</reference>
<comment type="caution">
    <text evidence="1">The sequence shown here is derived from an EMBL/GenBank/DDBJ whole genome shotgun (WGS) entry which is preliminary data.</text>
</comment>
<proteinExistence type="predicted"/>
<reference evidence="1" key="2">
    <citation type="journal article" name="Front. Microbiol.">
        <title>Degradative Capacity of Two Strains of Rhodonia placenta: From Phenotype to Genotype.</title>
        <authorList>
            <person name="Kolle M."/>
            <person name="Horta M.A.C."/>
            <person name="Nowrousian M."/>
            <person name="Ohm R.A."/>
            <person name="Benz J.P."/>
            <person name="Pilgard A."/>
        </authorList>
    </citation>
    <scope>NUCLEOTIDE SEQUENCE</scope>
    <source>
        <strain evidence="1">FPRL280</strain>
    </source>
</reference>